<keyword evidence="6 7" id="KW-0234">DNA repair</keyword>
<protein>
    <recommendedName>
        <fullName evidence="7">Recombination protein RecR</fullName>
    </recommendedName>
</protein>
<dbReference type="Pfam" id="PF21176">
    <property type="entry name" value="RecR_HhH"/>
    <property type="match status" value="1"/>
</dbReference>
<dbReference type="PROSITE" id="PS50880">
    <property type="entry name" value="TOPRIM"/>
    <property type="match status" value="1"/>
</dbReference>
<proteinExistence type="inferred from homology"/>
<evidence type="ECO:0000256" key="4">
    <source>
        <dbReference type="ARBA" id="ARBA00022833"/>
    </source>
</evidence>
<dbReference type="InterPro" id="IPR006171">
    <property type="entry name" value="TOPRIM_dom"/>
</dbReference>
<dbReference type="Gene3D" id="3.40.1360.10">
    <property type="match status" value="1"/>
</dbReference>
<dbReference type="GO" id="GO:0008270">
    <property type="term" value="F:zinc ion binding"/>
    <property type="evidence" value="ECO:0007669"/>
    <property type="project" value="UniProtKB-KW"/>
</dbReference>
<dbReference type="GO" id="GO:0006310">
    <property type="term" value="P:DNA recombination"/>
    <property type="evidence" value="ECO:0007669"/>
    <property type="project" value="UniProtKB-UniRule"/>
</dbReference>
<dbReference type="Gene3D" id="6.10.250.240">
    <property type="match status" value="1"/>
</dbReference>
<evidence type="ECO:0000256" key="2">
    <source>
        <dbReference type="ARBA" id="ARBA00022763"/>
    </source>
</evidence>
<dbReference type="InterPro" id="IPR034137">
    <property type="entry name" value="TOPRIM_RecR"/>
</dbReference>
<dbReference type="SMART" id="SM00493">
    <property type="entry name" value="TOPRIM"/>
    <property type="match status" value="1"/>
</dbReference>
<dbReference type="Pfam" id="PF21175">
    <property type="entry name" value="RecR_C"/>
    <property type="match status" value="1"/>
</dbReference>
<dbReference type="GO" id="GO:0006281">
    <property type="term" value="P:DNA repair"/>
    <property type="evidence" value="ECO:0007669"/>
    <property type="project" value="UniProtKB-UniRule"/>
</dbReference>
<evidence type="ECO:0000313" key="9">
    <source>
        <dbReference type="EMBL" id="GFP78363.1"/>
    </source>
</evidence>
<dbReference type="InterPro" id="IPR000093">
    <property type="entry name" value="DNA_Rcmb_RecR"/>
</dbReference>
<dbReference type="GO" id="GO:0003677">
    <property type="term" value="F:DNA binding"/>
    <property type="evidence" value="ECO:0007669"/>
    <property type="project" value="UniProtKB-UniRule"/>
</dbReference>
<keyword evidence="4 7" id="KW-0862">Zinc</keyword>
<comment type="function">
    <text evidence="7">May play a role in DNA repair. It seems to be involved in an RecBC-independent recombinational process of DNA repair. It may act with RecF and RecO.</text>
</comment>
<feature type="domain" description="Toprim" evidence="8">
    <location>
        <begin position="81"/>
        <end position="175"/>
    </location>
</feature>
<dbReference type="Proteomes" id="UP000580568">
    <property type="component" value="Unassembled WGS sequence"/>
</dbReference>
<comment type="caution">
    <text evidence="9">The sequence shown here is derived from an EMBL/GenBank/DDBJ whole genome shotgun (WGS) entry which is preliminary data.</text>
</comment>
<name>A0A6V8STY9_9CLOT</name>
<evidence type="ECO:0000256" key="7">
    <source>
        <dbReference type="HAMAP-Rule" id="MF_00017"/>
    </source>
</evidence>
<organism evidence="9 10">
    <name type="scientific">Clostridium fungisolvens</name>
    <dbReference type="NCBI Taxonomy" id="1604897"/>
    <lineage>
        <taxon>Bacteria</taxon>
        <taxon>Bacillati</taxon>
        <taxon>Bacillota</taxon>
        <taxon>Clostridia</taxon>
        <taxon>Eubacteriales</taxon>
        <taxon>Clostridiaceae</taxon>
        <taxon>Clostridium</taxon>
    </lineage>
</organism>
<evidence type="ECO:0000256" key="5">
    <source>
        <dbReference type="ARBA" id="ARBA00023172"/>
    </source>
</evidence>
<keyword evidence="5 7" id="KW-0233">DNA recombination</keyword>
<dbReference type="InterPro" id="IPR023627">
    <property type="entry name" value="Rcmb_RecR"/>
</dbReference>
<dbReference type="NCBIfam" id="TIGR00615">
    <property type="entry name" value="recR"/>
    <property type="match status" value="1"/>
</dbReference>
<evidence type="ECO:0000256" key="1">
    <source>
        <dbReference type="ARBA" id="ARBA00022723"/>
    </source>
</evidence>
<dbReference type="SUPFAM" id="SSF111304">
    <property type="entry name" value="Recombination protein RecR"/>
    <property type="match status" value="1"/>
</dbReference>
<sequence length="198" mass="22043">MDFYPVAIEKLIEEFAKLPSIGHKTAQRLTLHILNLPKDEVEEFAKALVKARGTIKYCSVCGNYTDKDPCAICSNPNREKNMICVVEQPKDIMTMEKVKEFNGVYHVLHGNISPMQGRGPQDIRIRELVSRMTGDIKEVIVATNPTIEGEATAMYISKILKPLDIKVTRIAAGIPVGGDLEYADEVTLSKALEGRKEI</sequence>
<dbReference type="PANTHER" id="PTHR30446:SF0">
    <property type="entry name" value="RECOMBINATION PROTEIN RECR"/>
    <property type="match status" value="1"/>
</dbReference>
<dbReference type="AlphaFoldDB" id="A0A6V8STY9"/>
<evidence type="ECO:0000256" key="6">
    <source>
        <dbReference type="ARBA" id="ARBA00023204"/>
    </source>
</evidence>
<accession>A0A6V8STY9</accession>
<dbReference type="EMBL" id="BLZR01000001">
    <property type="protein sequence ID" value="GFP78363.1"/>
    <property type="molecule type" value="Genomic_DNA"/>
</dbReference>
<keyword evidence="1 7" id="KW-0479">Metal-binding</keyword>
<dbReference type="CDD" id="cd01025">
    <property type="entry name" value="TOPRIM_recR"/>
    <property type="match status" value="1"/>
</dbReference>
<evidence type="ECO:0000256" key="3">
    <source>
        <dbReference type="ARBA" id="ARBA00022771"/>
    </source>
</evidence>
<keyword evidence="2 7" id="KW-0227">DNA damage</keyword>
<dbReference type="Pfam" id="PF13662">
    <property type="entry name" value="Toprim_4"/>
    <property type="match status" value="1"/>
</dbReference>
<evidence type="ECO:0000259" key="8">
    <source>
        <dbReference type="PROSITE" id="PS50880"/>
    </source>
</evidence>
<gene>
    <name evidence="7" type="primary">recR</name>
    <name evidence="9" type="ORF">bsdtw1_04585</name>
</gene>
<comment type="similarity">
    <text evidence="7">Belongs to the RecR family.</text>
</comment>
<keyword evidence="10" id="KW-1185">Reference proteome</keyword>
<dbReference type="Gene3D" id="3.30.60.80">
    <property type="match status" value="1"/>
</dbReference>
<dbReference type="Gene3D" id="1.10.8.420">
    <property type="entry name" value="RecR Domain 1"/>
    <property type="match status" value="1"/>
</dbReference>
<reference evidence="9 10" key="1">
    <citation type="submission" date="2020-07" db="EMBL/GenBank/DDBJ databases">
        <title>A new beta-1,3-glucan-decomposing anaerobic bacterium isolated from anoxic soil subjected to biological soil disinfestation.</title>
        <authorList>
            <person name="Ueki A."/>
            <person name="Tonouchi A."/>
        </authorList>
    </citation>
    <scope>NUCLEOTIDE SEQUENCE [LARGE SCALE GENOMIC DNA]</scope>
    <source>
        <strain evidence="9 10">TW1</strain>
    </source>
</reference>
<dbReference type="RefSeq" id="WP_183279661.1">
    <property type="nucleotide sequence ID" value="NZ_BLZR01000001.1"/>
</dbReference>
<evidence type="ECO:0000313" key="10">
    <source>
        <dbReference type="Proteomes" id="UP000580568"/>
    </source>
</evidence>
<keyword evidence="3 7" id="KW-0863">Zinc-finger</keyword>
<dbReference type="InterPro" id="IPR015967">
    <property type="entry name" value="Rcmb_RecR_Znf"/>
</dbReference>
<dbReference type="PANTHER" id="PTHR30446">
    <property type="entry name" value="RECOMBINATION PROTEIN RECR"/>
    <property type="match status" value="1"/>
</dbReference>
<dbReference type="HAMAP" id="MF_00017">
    <property type="entry name" value="RecR"/>
    <property type="match status" value="1"/>
</dbReference>
<dbReference type="Pfam" id="PF02132">
    <property type="entry name" value="RecR_ZnF"/>
    <property type="match status" value="1"/>
</dbReference>
<feature type="zinc finger region" description="C4-type" evidence="7">
    <location>
        <begin position="58"/>
        <end position="73"/>
    </location>
</feature>